<gene>
    <name evidence="2" type="ORF">HTSR_1129</name>
</gene>
<dbReference type="Pfam" id="PF19119">
    <property type="entry name" value="DUF5803"/>
    <property type="match status" value="1"/>
</dbReference>
<organism evidence="2 3">
    <name type="scientific">Halodesulfurarchaeum formicicum</name>
    <dbReference type="NCBI Taxonomy" id="1873524"/>
    <lineage>
        <taxon>Archaea</taxon>
        <taxon>Methanobacteriati</taxon>
        <taxon>Methanobacteriota</taxon>
        <taxon>Stenosarchaea group</taxon>
        <taxon>Halobacteria</taxon>
        <taxon>Halobacteriales</taxon>
        <taxon>Halobacteriaceae</taxon>
        <taxon>Halodesulfurarchaeum</taxon>
    </lineage>
</organism>
<evidence type="ECO:0000313" key="3">
    <source>
        <dbReference type="Proteomes" id="UP000185608"/>
    </source>
</evidence>
<dbReference type="GeneID" id="29829125"/>
<accession>A0A1D8S4M5</accession>
<dbReference type="RefSeq" id="WP_070365006.1">
    <property type="nucleotide sequence ID" value="NZ_CP016070.1"/>
</dbReference>
<name>A0A1D8S4M5_9EURY</name>
<evidence type="ECO:0008006" key="4">
    <source>
        <dbReference type="Google" id="ProtNLM"/>
    </source>
</evidence>
<feature type="transmembrane region" description="Helical" evidence="1">
    <location>
        <begin position="193"/>
        <end position="214"/>
    </location>
</feature>
<dbReference type="EMBL" id="CP016070">
    <property type="protein sequence ID" value="AOW80309.1"/>
    <property type="molecule type" value="Genomic_DNA"/>
</dbReference>
<evidence type="ECO:0000313" key="2">
    <source>
        <dbReference type="EMBL" id="AOW80309.1"/>
    </source>
</evidence>
<sequence length="235" mass="25094">MKRLLAALALVGLVALAGCTGGVVDQNALDEQATYDWNSSADVSVNVTGGTYQSVTRLGNQSNVSLFGPGEFGGESAIPVSAVQYQYPNGTVVNASAVEVAERDDRTVIEAPRSGGKVAYRATVQSNRLFLPVTVNGSYAVTLPEGRDVSLPVIGRATPGDYEVDRTGDRVTLTWSNPDSQLITVEYYQERNLYIFAGLVGLLGLIAAAGMLYFRTQLRQLARRTGEIGPDDGRE</sequence>
<dbReference type="AlphaFoldDB" id="A0A1D8S4M5"/>
<keyword evidence="1" id="KW-0812">Transmembrane</keyword>
<evidence type="ECO:0000256" key="1">
    <source>
        <dbReference type="SAM" id="Phobius"/>
    </source>
</evidence>
<reference evidence="2 3" key="1">
    <citation type="submission" date="2016-06" db="EMBL/GenBank/DDBJ databases">
        <title>Discovery of anaerobic lithoheterotrophic haloarchaeon capable of sulfur respiration by hydrogen and formate.</title>
        <authorList>
            <person name="Sorokin D.Y."/>
            <person name="Kublanov I.V."/>
            <person name="Roman P."/>
            <person name="Sinninghe Damste J.S."/>
            <person name="Golyshin P.N."/>
            <person name="Rojo D."/>
            <person name="Ciordia S."/>
            <person name="Mena Md.C."/>
            <person name="Ferrer M."/>
            <person name="Smedile F."/>
            <person name="Messina E."/>
            <person name="La Cono V."/>
            <person name="Yakimov M.M."/>
        </authorList>
    </citation>
    <scope>NUCLEOTIDE SEQUENCE [LARGE SCALE GENOMIC DNA]</scope>
    <source>
        <strain evidence="2 3">HTSR1</strain>
    </source>
</reference>
<keyword evidence="1" id="KW-1133">Transmembrane helix</keyword>
<protein>
    <recommendedName>
        <fullName evidence="4">Lipoprotein</fullName>
    </recommendedName>
</protein>
<dbReference type="Proteomes" id="UP000185608">
    <property type="component" value="Chromosome"/>
</dbReference>
<dbReference type="STRING" id="1873524.HSR6_1164"/>
<proteinExistence type="predicted"/>
<dbReference type="InterPro" id="IPR043826">
    <property type="entry name" value="DUF5803"/>
</dbReference>
<keyword evidence="1" id="KW-0472">Membrane</keyword>
<dbReference type="KEGG" id="halh:HTSR_1129"/>
<dbReference type="PROSITE" id="PS51257">
    <property type="entry name" value="PROKAR_LIPOPROTEIN"/>
    <property type="match status" value="1"/>
</dbReference>